<dbReference type="GO" id="GO:0051315">
    <property type="term" value="P:attachment of mitotic spindle microtubules to kinetochore"/>
    <property type="evidence" value="ECO:0007669"/>
    <property type="project" value="TreeGrafter"/>
</dbReference>
<gene>
    <name evidence="24" type="primary">LOC109083105</name>
</gene>
<dbReference type="GO" id="GO:0072686">
    <property type="term" value="C:mitotic spindle"/>
    <property type="evidence" value="ECO:0007669"/>
    <property type="project" value="TreeGrafter"/>
</dbReference>
<dbReference type="GO" id="GO:0007094">
    <property type="term" value="P:mitotic spindle assembly checkpoint signaling"/>
    <property type="evidence" value="ECO:0007669"/>
    <property type="project" value="InterPro"/>
</dbReference>
<keyword evidence="19" id="KW-0137">Centromere</keyword>
<keyword evidence="18" id="KW-0131">Cell cycle</keyword>
<name>A0A8C2H3F8_CYPCA</name>
<proteinExistence type="inferred from homology"/>
<evidence type="ECO:0000256" key="11">
    <source>
        <dbReference type="ARBA" id="ARBA00022776"/>
    </source>
</evidence>
<evidence type="ECO:0000313" key="24">
    <source>
        <dbReference type="Ensembl" id="ENSCCRP00020015803.1"/>
    </source>
</evidence>
<keyword evidence="6" id="KW-0158">Chromosome</keyword>
<dbReference type="Ensembl" id="ENSCCRT00020017385.1">
    <property type="protein sequence ID" value="ENSCCRP00020015803.1"/>
    <property type="gene ID" value="ENSCCRG00020007619.1"/>
</dbReference>
<dbReference type="GO" id="GO:0000776">
    <property type="term" value="C:kinetochore"/>
    <property type="evidence" value="ECO:0007669"/>
    <property type="project" value="UniProtKB-KW"/>
</dbReference>
<feature type="coiled-coil region" evidence="23">
    <location>
        <begin position="372"/>
        <end position="399"/>
    </location>
</feature>
<keyword evidence="17" id="KW-0539">Nucleus</keyword>
<evidence type="ECO:0000313" key="25">
    <source>
        <dbReference type="Proteomes" id="UP000694701"/>
    </source>
</evidence>
<dbReference type="Gene3D" id="6.10.250.90">
    <property type="match status" value="1"/>
</dbReference>
<keyword evidence="9" id="KW-0597">Phosphoprotein</keyword>
<dbReference type="GO" id="GO:0005813">
    <property type="term" value="C:centrosome"/>
    <property type="evidence" value="ECO:0007669"/>
    <property type="project" value="UniProtKB-SubCell"/>
</dbReference>
<dbReference type="PANTHER" id="PTHR23168:SF0">
    <property type="entry name" value="MITOTIC SPINDLE ASSEMBLY CHECKPOINT PROTEIN MAD1"/>
    <property type="match status" value="1"/>
</dbReference>
<comment type="subcellular location">
    <subcellularLocation>
        <location evidence="3">Chromosome</location>
        <location evidence="3">Centromere</location>
        <location evidence="3">Kinetochore</location>
    </subcellularLocation>
    <subcellularLocation>
        <location evidence="2">Cytoplasm</location>
        <location evidence="2">Cytoskeleton</location>
        <location evidence="2">Microtubule organizing center</location>
        <location evidence="2">Centrosome</location>
    </subcellularLocation>
    <subcellularLocation>
        <location evidence="4">Cytoplasm</location>
        <location evidence="4">Cytoskeleton</location>
        <location evidence="4">Spindle pole</location>
    </subcellularLocation>
    <subcellularLocation>
        <location evidence="1">Nucleus envelope</location>
    </subcellularLocation>
</comment>
<evidence type="ECO:0000256" key="23">
    <source>
        <dbReference type="SAM" id="Coils"/>
    </source>
</evidence>
<evidence type="ECO:0000256" key="22">
    <source>
        <dbReference type="ARBA" id="ARBA00075803"/>
    </source>
</evidence>
<dbReference type="PANTHER" id="PTHR23168">
    <property type="entry name" value="MITOTIC SPINDLE ASSEMBLY CHECKPOINT PROTEIN MAD1 MITOTIC ARREST DEFICIENT-LIKE PROTEIN 1"/>
    <property type="match status" value="1"/>
</dbReference>
<keyword evidence="11" id="KW-0498">Mitosis</keyword>
<evidence type="ECO:0000256" key="18">
    <source>
        <dbReference type="ARBA" id="ARBA00023306"/>
    </source>
</evidence>
<keyword evidence="16" id="KW-0206">Cytoskeleton</keyword>
<evidence type="ECO:0000256" key="20">
    <source>
        <dbReference type="ARBA" id="ARBA00053509"/>
    </source>
</evidence>
<evidence type="ECO:0000256" key="14">
    <source>
        <dbReference type="ARBA" id="ARBA00022990"/>
    </source>
</evidence>
<evidence type="ECO:0000256" key="10">
    <source>
        <dbReference type="ARBA" id="ARBA00022618"/>
    </source>
</evidence>
<organism evidence="24 25">
    <name type="scientific">Cyprinus carpio</name>
    <name type="common">Common carp</name>
    <dbReference type="NCBI Taxonomy" id="7962"/>
    <lineage>
        <taxon>Eukaryota</taxon>
        <taxon>Metazoa</taxon>
        <taxon>Chordata</taxon>
        <taxon>Craniata</taxon>
        <taxon>Vertebrata</taxon>
        <taxon>Euteleostomi</taxon>
        <taxon>Actinopterygii</taxon>
        <taxon>Neopterygii</taxon>
        <taxon>Teleostei</taxon>
        <taxon>Ostariophysi</taxon>
        <taxon>Cypriniformes</taxon>
        <taxon>Cyprinidae</taxon>
        <taxon>Cyprininae</taxon>
        <taxon>Cyprinus</taxon>
    </lineage>
</organism>
<dbReference type="GO" id="GO:0051301">
    <property type="term" value="P:cell division"/>
    <property type="evidence" value="ECO:0007669"/>
    <property type="project" value="UniProtKB-KW"/>
</dbReference>
<dbReference type="Pfam" id="PF05557">
    <property type="entry name" value="MAD"/>
    <property type="match status" value="1"/>
</dbReference>
<reference evidence="24" key="1">
    <citation type="submission" date="2025-08" db="UniProtKB">
        <authorList>
            <consortium name="Ensembl"/>
        </authorList>
    </citation>
    <scope>IDENTIFICATION</scope>
</reference>
<evidence type="ECO:0000256" key="8">
    <source>
        <dbReference type="ARBA" id="ARBA00022499"/>
    </source>
</evidence>
<sequence>MDDMEDDTTIFSTLKSFKSLISCPDRSLLETEPAYGRSDLQKLYTKRVELEEAAERVRSHTSMLQLTQEKQQMELSHKRARIELEKEAHSSTRDLQREIDRNRELLLKIRRLEEREEKANQALNEQTENNKVLKRNLEELHKKANEKDRKLTEADQMISELNDETRRLNQKIQIQESKFSTQNLEIQALQEQLDVQRKKYQDVSQRYHNLQSSHSISTESELKMKELERRLALQEQDSVIVKNMKSEMARLPELEREIKRLREENTFLRETKENNSLLKEETEGLRRKLERVERVMEEKLKAELEKEKLEQELQAWENIGQAAGLNIRKPEDLSREVIQIQQRELNLKQQNYTLNSSIRSVEKARAELLPEIAQLRAKAQEEQKKRENQDSLVRRLQKRVLLLTKERDGMRAILESYDSELATSEYSPQLMLRVKEAEDMLQKVQAHNTEMETQLSKAQEEAGTFKLQVQMVKMTLYLYTCMCLFFRQKIEELETERQQLEEQNNILEMRLERHNLQGDYDPVKTKVIHLQMNPTSIAKQQRAEDVEQLRLECQLLRDRIRKIEAGGGVTTDDTTLIIPPSQEILDLRKQMESAELKNQRLKEVFQKKIQEFRTACYVLTGYQIDITMENQYRLTSVYAEHMEDSLLFKSTGPVGSGSMQLLETDFSRTLTGLVDLHLFHQKSIPVFLSAVTIELFSRQTVT</sequence>
<keyword evidence="14" id="KW-0007">Acetylation</keyword>
<keyword evidence="13" id="KW-0832">Ubl conjugation</keyword>
<evidence type="ECO:0000256" key="5">
    <source>
        <dbReference type="ARBA" id="ARBA00008029"/>
    </source>
</evidence>
<evidence type="ECO:0000256" key="4">
    <source>
        <dbReference type="ARBA" id="ARBA00004647"/>
    </source>
</evidence>
<evidence type="ECO:0000256" key="1">
    <source>
        <dbReference type="ARBA" id="ARBA00004259"/>
    </source>
</evidence>
<keyword evidence="12" id="KW-0995">Kinetochore</keyword>
<dbReference type="FunFam" id="1.20.5.170:FF:000051">
    <property type="entry name" value="mitotic spindle assembly checkpoint protein MAD1"/>
    <property type="match status" value="1"/>
</dbReference>
<dbReference type="FunFam" id="3.30.457.60:FF:000002">
    <property type="entry name" value="Mitotic spindle assembly checkpoint protein MAD1"/>
    <property type="match status" value="1"/>
</dbReference>
<evidence type="ECO:0000256" key="12">
    <source>
        <dbReference type="ARBA" id="ARBA00022838"/>
    </source>
</evidence>
<dbReference type="GO" id="GO:0000922">
    <property type="term" value="C:spindle pole"/>
    <property type="evidence" value="ECO:0007669"/>
    <property type="project" value="UniProtKB-SubCell"/>
</dbReference>
<evidence type="ECO:0000256" key="17">
    <source>
        <dbReference type="ARBA" id="ARBA00023242"/>
    </source>
</evidence>
<evidence type="ECO:0000256" key="15">
    <source>
        <dbReference type="ARBA" id="ARBA00023054"/>
    </source>
</evidence>
<keyword evidence="10" id="KW-0132">Cell division</keyword>
<accession>A0A8C2H3F8</accession>
<evidence type="ECO:0000256" key="16">
    <source>
        <dbReference type="ARBA" id="ARBA00023212"/>
    </source>
</evidence>
<protein>
    <recommendedName>
        <fullName evidence="21">Mitotic spindle assembly checkpoint protein MAD1</fullName>
    </recommendedName>
    <alternativeName>
        <fullName evidence="22">Mitotic arrest deficient 1-like protein 1</fullName>
    </alternativeName>
</protein>
<dbReference type="GO" id="GO:1990728">
    <property type="term" value="C:mitotic spindle assembly checkpoint MAD1-MAD2 complex"/>
    <property type="evidence" value="ECO:0007669"/>
    <property type="project" value="UniProtKB-ARBA"/>
</dbReference>
<keyword evidence="7" id="KW-0963">Cytoplasm</keyword>
<dbReference type="Gene3D" id="3.30.457.60">
    <property type="match status" value="1"/>
</dbReference>
<comment type="similarity">
    <text evidence="5">Belongs to the MAD1 family.</text>
</comment>
<dbReference type="InterPro" id="IPR008672">
    <property type="entry name" value="Mad1"/>
</dbReference>
<evidence type="ECO:0000256" key="9">
    <source>
        <dbReference type="ARBA" id="ARBA00022553"/>
    </source>
</evidence>
<evidence type="ECO:0000256" key="21">
    <source>
        <dbReference type="ARBA" id="ARBA00073985"/>
    </source>
</evidence>
<evidence type="ECO:0000256" key="3">
    <source>
        <dbReference type="ARBA" id="ARBA00004629"/>
    </source>
</evidence>
<dbReference type="GO" id="GO:0005635">
    <property type="term" value="C:nuclear envelope"/>
    <property type="evidence" value="ECO:0007669"/>
    <property type="project" value="UniProtKB-SubCell"/>
</dbReference>
<dbReference type="AlphaFoldDB" id="A0A8C2H3F8"/>
<comment type="function">
    <text evidence="20">Component of the spindle-assembly checkpoint that prevents the onset of anaphase until all chromosomes are properly aligned at the metaphase plate. Forms a heterotetrameric complex with the closed conformation form of MAD2L1 (C-MAD2) at unattached kinetochores during prometaphase, recruits an open conformation of MAD2L1 (O-MAD2) and promotes the conversion of O-MAD2 to C-MAD2, which ensures mitotic checkpoint signaling.</text>
</comment>
<dbReference type="SUPFAM" id="SSF75704">
    <property type="entry name" value="Mitotic arrest deficient-like 1, Mad1"/>
    <property type="match status" value="1"/>
</dbReference>
<evidence type="ECO:0000256" key="13">
    <source>
        <dbReference type="ARBA" id="ARBA00022843"/>
    </source>
</evidence>
<feature type="coiled-coil region" evidence="23">
    <location>
        <begin position="40"/>
        <end position="319"/>
    </location>
</feature>
<dbReference type="GO" id="GO:1990706">
    <property type="term" value="C:MAD1 complex"/>
    <property type="evidence" value="ECO:0007669"/>
    <property type="project" value="UniProtKB-ARBA"/>
</dbReference>
<dbReference type="Gene3D" id="1.20.5.170">
    <property type="match status" value="1"/>
</dbReference>
<evidence type="ECO:0000256" key="19">
    <source>
        <dbReference type="ARBA" id="ARBA00023328"/>
    </source>
</evidence>
<evidence type="ECO:0000256" key="7">
    <source>
        <dbReference type="ARBA" id="ARBA00022490"/>
    </source>
</evidence>
<keyword evidence="15 23" id="KW-0175">Coiled coil</keyword>
<evidence type="ECO:0000256" key="2">
    <source>
        <dbReference type="ARBA" id="ARBA00004300"/>
    </source>
</evidence>
<feature type="coiled-coil region" evidence="23">
    <location>
        <begin position="434"/>
        <end position="611"/>
    </location>
</feature>
<evidence type="ECO:0000256" key="6">
    <source>
        <dbReference type="ARBA" id="ARBA00022454"/>
    </source>
</evidence>
<dbReference type="Proteomes" id="UP000694701">
    <property type="component" value="Unplaced"/>
</dbReference>
<keyword evidence="8" id="KW-1017">Isopeptide bond</keyword>